<protein>
    <recommendedName>
        <fullName evidence="1">Glycosyltransferase 2-like domain-containing protein</fullName>
    </recommendedName>
</protein>
<gene>
    <name evidence="2" type="ORF">AR438_03650</name>
</gene>
<name>A0A0Q3HWU6_9FLAO</name>
<dbReference type="Proteomes" id="UP000051682">
    <property type="component" value="Unassembled WGS sequence"/>
</dbReference>
<accession>A0A0Q3HWU6</accession>
<dbReference type="GO" id="GO:0016758">
    <property type="term" value="F:hexosyltransferase activity"/>
    <property type="evidence" value="ECO:0007669"/>
    <property type="project" value="UniProtKB-ARBA"/>
</dbReference>
<dbReference type="RefSeq" id="WP_056012003.1">
    <property type="nucleotide sequence ID" value="NZ_LLYZ01000002.1"/>
</dbReference>
<dbReference type="AlphaFoldDB" id="A0A0Q3HWU6"/>
<dbReference type="PANTHER" id="PTHR22916:SF3">
    <property type="entry name" value="UDP-GLCNAC:BETAGAL BETA-1,3-N-ACETYLGLUCOSAMINYLTRANSFERASE-LIKE PROTEIN 1"/>
    <property type="match status" value="1"/>
</dbReference>
<dbReference type="EMBL" id="LLYZ01000002">
    <property type="protein sequence ID" value="KQK27312.1"/>
    <property type="molecule type" value="Genomic_DNA"/>
</dbReference>
<sequence length="288" mass="33728">MSSLVSICIPTYNGEKYLNEALESVKSQTYKNIEVIISDDSSTDSTLEICNKFKNEVDFPVHIYSHKPSGIGANWNYTIEKANGDYIKFLFQDDVMESECILKMMFYLINHNLEIVACKRSIIDEDSNEIINGDWYKNYGDLQKAAGIEVKDFFIISKKNLRKLDYHHYSKNNIIGEPCVSIFSKKLVKKIGLFNIHLKQILDYEYWLRVLVYYKIGIIEEKLMKFRFHSQQTSTINFLQNVNEGSVITNHLFGKFLMYIDFKTAKHLLVQKYTLLKKIALIRYKIFP</sequence>
<proteinExistence type="predicted"/>
<evidence type="ECO:0000259" key="1">
    <source>
        <dbReference type="Pfam" id="PF00535"/>
    </source>
</evidence>
<dbReference type="InterPro" id="IPR029044">
    <property type="entry name" value="Nucleotide-diphossugar_trans"/>
</dbReference>
<feature type="domain" description="Glycosyltransferase 2-like" evidence="1">
    <location>
        <begin position="6"/>
        <end position="164"/>
    </location>
</feature>
<comment type="caution">
    <text evidence="2">The sequence shown here is derived from an EMBL/GenBank/DDBJ whole genome shotgun (WGS) entry which is preliminary data.</text>
</comment>
<dbReference type="Gene3D" id="3.90.550.10">
    <property type="entry name" value="Spore Coat Polysaccharide Biosynthesis Protein SpsA, Chain A"/>
    <property type="match status" value="1"/>
</dbReference>
<keyword evidence="3" id="KW-1185">Reference proteome</keyword>
<evidence type="ECO:0000313" key="3">
    <source>
        <dbReference type="Proteomes" id="UP000051682"/>
    </source>
</evidence>
<dbReference type="InterPro" id="IPR001173">
    <property type="entry name" value="Glyco_trans_2-like"/>
</dbReference>
<dbReference type="Pfam" id="PF00535">
    <property type="entry name" value="Glycos_transf_2"/>
    <property type="match status" value="1"/>
</dbReference>
<dbReference type="PANTHER" id="PTHR22916">
    <property type="entry name" value="GLYCOSYLTRANSFERASE"/>
    <property type="match status" value="1"/>
</dbReference>
<evidence type="ECO:0000313" key="2">
    <source>
        <dbReference type="EMBL" id="KQK27312.1"/>
    </source>
</evidence>
<dbReference type="SUPFAM" id="SSF53448">
    <property type="entry name" value="Nucleotide-diphospho-sugar transferases"/>
    <property type="match status" value="1"/>
</dbReference>
<dbReference type="STRING" id="452084.AR438_03650"/>
<dbReference type="OrthoDB" id="396512at2"/>
<reference evidence="2 3" key="1">
    <citation type="submission" date="2015-10" db="EMBL/GenBank/DDBJ databases">
        <title>Chryseobacterium aquaticum genome.</title>
        <authorList>
            <person name="Newman J.D."/>
            <person name="Ferguson M.B."/>
            <person name="Miller J.R."/>
        </authorList>
    </citation>
    <scope>NUCLEOTIDE SEQUENCE [LARGE SCALE GENOMIC DNA]</scope>
    <source>
        <strain evidence="2 3">KCTC 12483</strain>
    </source>
</reference>
<organism evidence="2 3">
    <name type="scientific">Chryseobacterium aquaticum</name>
    <dbReference type="NCBI Taxonomy" id="452084"/>
    <lineage>
        <taxon>Bacteria</taxon>
        <taxon>Pseudomonadati</taxon>
        <taxon>Bacteroidota</taxon>
        <taxon>Flavobacteriia</taxon>
        <taxon>Flavobacteriales</taxon>
        <taxon>Weeksellaceae</taxon>
        <taxon>Chryseobacterium group</taxon>
        <taxon>Chryseobacterium</taxon>
    </lineage>
</organism>